<dbReference type="EMBL" id="JAATJB010000005">
    <property type="protein sequence ID" value="NJB97891.1"/>
    <property type="molecule type" value="Genomic_DNA"/>
</dbReference>
<keyword evidence="1" id="KW-0732">Signal</keyword>
<dbReference type="RefSeq" id="WP_125977443.1">
    <property type="nucleotide sequence ID" value="NZ_BAAADY010000014.1"/>
</dbReference>
<evidence type="ECO:0000313" key="3">
    <source>
        <dbReference type="Proteomes" id="UP000531251"/>
    </source>
</evidence>
<dbReference type="AlphaFoldDB" id="A0A7X6BDH1"/>
<keyword evidence="3" id="KW-1185">Reference proteome</keyword>
<feature type="signal peptide" evidence="1">
    <location>
        <begin position="1"/>
        <end position="30"/>
    </location>
</feature>
<proteinExistence type="predicted"/>
<gene>
    <name evidence="2" type="ORF">GGR89_002206</name>
</gene>
<organism evidence="2 3">
    <name type="scientific">Sphingomonas trueperi</name>
    <dbReference type="NCBI Taxonomy" id="53317"/>
    <lineage>
        <taxon>Bacteria</taxon>
        <taxon>Pseudomonadati</taxon>
        <taxon>Pseudomonadota</taxon>
        <taxon>Alphaproteobacteria</taxon>
        <taxon>Sphingomonadales</taxon>
        <taxon>Sphingomonadaceae</taxon>
        <taxon>Sphingomonas</taxon>
    </lineage>
</organism>
<name>A0A7X6BDH1_9SPHN</name>
<evidence type="ECO:0000256" key="1">
    <source>
        <dbReference type="SAM" id="SignalP"/>
    </source>
</evidence>
<feature type="chain" id="PRO_5030893553" evidence="1">
    <location>
        <begin position="31"/>
        <end position="87"/>
    </location>
</feature>
<dbReference type="Proteomes" id="UP000531251">
    <property type="component" value="Unassembled WGS sequence"/>
</dbReference>
<sequence>MTKFVRTARIGATLFGACALVAVAAVPASAASEKSKRAESALTAEAGSVRVCVKFEAPTGTRIAPPRQCKTRDQWIKDTGVDPLATR</sequence>
<reference evidence="2 3" key="1">
    <citation type="submission" date="2020-03" db="EMBL/GenBank/DDBJ databases">
        <title>Genomic Encyclopedia of Type Strains, Phase IV (KMG-IV): sequencing the most valuable type-strain genomes for metagenomic binning, comparative biology and taxonomic classification.</title>
        <authorList>
            <person name="Goeker M."/>
        </authorList>
    </citation>
    <scope>NUCLEOTIDE SEQUENCE [LARGE SCALE GENOMIC DNA]</scope>
    <source>
        <strain evidence="2 3">DSM 7225</strain>
    </source>
</reference>
<evidence type="ECO:0000313" key="2">
    <source>
        <dbReference type="EMBL" id="NJB97891.1"/>
    </source>
</evidence>
<protein>
    <submittedName>
        <fullName evidence="2">Uncharacterized protein</fullName>
    </submittedName>
</protein>
<accession>A0A7X6BDH1</accession>
<comment type="caution">
    <text evidence="2">The sequence shown here is derived from an EMBL/GenBank/DDBJ whole genome shotgun (WGS) entry which is preliminary data.</text>
</comment>